<evidence type="ECO:0000259" key="6">
    <source>
        <dbReference type="Pfam" id="PF07732"/>
    </source>
</evidence>
<dbReference type="CDD" id="cd13861">
    <property type="entry name" value="CuRO_1_CumA_like"/>
    <property type="match status" value="1"/>
</dbReference>
<dbReference type="InterPro" id="IPR006311">
    <property type="entry name" value="TAT_signal"/>
</dbReference>
<keyword evidence="3" id="KW-0186">Copper</keyword>
<dbReference type="Pfam" id="PF07732">
    <property type="entry name" value="Cu-oxidase_3"/>
    <property type="match status" value="1"/>
</dbReference>
<dbReference type="RefSeq" id="WP_420166077.1">
    <property type="nucleotide sequence ID" value="NZ_JBDLNV010000007.1"/>
</dbReference>
<gene>
    <name evidence="7" type="ORF">ABEU20_004221</name>
</gene>
<feature type="domain" description="Plastocyanin-like" evidence="4">
    <location>
        <begin position="265"/>
        <end position="367"/>
    </location>
</feature>
<dbReference type="InterPro" id="IPR034279">
    <property type="entry name" value="CuRO_3_CopA"/>
</dbReference>
<keyword evidence="1" id="KW-0479">Metal-binding</keyword>
<dbReference type="EMBL" id="JBDLNV010000007">
    <property type="protein sequence ID" value="MFM1725604.1"/>
    <property type="molecule type" value="Genomic_DNA"/>
</dbReference>
<dbReference type="InterPro" id="IPR011707">
    <property type="entry name" value="Cu-oxidase-like_N"/>
</dbReference>
<dbReference type="InterPro" id="IPR001117">
    <property type="entry name" value="Cu-oxidase_2nd"/>
</dbReference>
<protein>
    <submittedName>
        <fullName evidence="7">Multicopper oxidase family protein</fullName>
    </submittedName>
</protein>
<dbReference type="Gene3D" id="2.60.40.420">
    <property type="entry name" value="Cupredoxins - blue copper proteins"/>
    <property type="match status" value="3"/>
</dbReference>
<evidence type="ECO:0000256" key="1">
    <source>
        <dbReference type="ARBA" id="ARBA00022723"/>
    </source>
</evidence>
<evidence type="ECO:0000259" key="4">
    <source>
        <dbReference type="Pfam" id="PF00394"/>
    </source>
</evidence>
<evidence type="ECO:0000313" key="8">
    <source>
        <dbReference type="Proteomes" id="UP001629745"/>
    </source>
</evidence>
<evidence type="ECO:0000256" key="3">
    <source>
        <dbReference type="ARBA" id="ARBA00023008"/>
    </source>
</evidence>
<dbReference type="PANTHER" id="PTHR11709:SF394">
    <property type="entry name" value="FI03373P-RELATED"/>
    <property type="match status" value="1"/>
</dbReference>
<dbReference type="PROSITE" id="PS51318">
    <property type="entry name" value="TAT"/>
    <property type="match status" value="1"/>
</dbReference>
<proteinExistence type="predicted"/>
<name>A0ABW9FJ72_9NOCA</name>
<reference evidence="7 8" key="1">
    <citation type="submission" date="2023-11" db="EMBL/GenBank/DDBJ databases">
        <authorList>
            <person name="Val-Calvo J."/>
            <person name="Scortti M."/>
            <person name="Vazquez-Boland J."/>
        </authorList>
    </citation>
    <scope>NUCLEOTIDE SEQUENCE [LARGE SCALE GENOMIC DNA]</scope>
    <source>
        <strain evidence="7 8">PAM 2766</strain>
    </source>
</reference>
<dbReference type="CDD" id="cd13870">
    <property type="entry name" value="CuRO_2_CopA_like_1"/>
    <property type="match status" value="1"/>
</dbReference>
<feature type="domain" description="Plastocyanin-like" evidence="5">
    <location>
        <begin position="413"/>
        <end position="515"/>
    </location>
</feature>
<dbReference type="PROSITE" id="PS00080">
    <property type="entry name" value="MULTICOPPER_OXIDASE2"/>
    <property type="match status" value="1"/>
</dbReference>
<dbReference type="Pfam" id="PF07731">
    <property type="entry name" value="Cu-oxidase_2"/>
    <property type="match status" value="1"/>
</dbReference>
<dbReference type="CDD" id="cd13896">
    <property type="entry name" value="CuRO_3_CopA"/>
    <property type="match status" value="1"/>
</dbReference>
<keyword evidence="8" id="KW-1185">Reference proteome</keyword>
<dbReference type="InterPro" id="IPR011706">
    <property type="entry name" value="Cu-oxidase_C"/>
</dbReference>
<dbReference type="InterPro" id="IPR002355">
    <property type="entry name" value="Cu_oxidase_Cu_BS"/>
</dbReference>
<dbReference type="PROSITE" id="PS00079">
    <property type="entry name" value="MULTICOPPER_OXIDASE1"/>
    <property type="match status" value="1"/>
</dbReference>
<keyword evidence="2" id="KW-0560">Oxidoreductase</keyword>
<dbReference type="PROSITE" id="PS51257">
    <property type="entry name" value="PROKAR_LIPOPROTEIN"/>
    <property type="match status" value="1"/>
</dbReference>
<dbReference type="Pfam" id="PF00394">
    <property type="entry name" value="Cu-oxidase"/>
    <property type="match status" value="1"/>
</dbReference>
<dbReference type="InterPro" id="IPR008972">
    <property type="entry name" value="Cupredoxin"/>
</dbReference>
<dbReference type="Proteomes" id="UP001629745">
    <property type="component" value="Unassembled WGS sequence"/>
</dbReference>
<comment type="caution">
    <text evidence="7">The sequence shown here is derived from an EMBL/GenBank/DDBJ whole genome shotgun (WGS) entry which is preliminary data.</text>
</comment>
<dbReference type="PANTHER" id="PTHR11709">
    <property type="entry name" value="MULTI-COPPER OXIDASE"/>
    <property type="match status" value="1"/>
</dbReference>
<sequence length="519" mass="54712">MIERVPPARRGLSRRRFMLLTGGIGAAAVAAACGSGTTASTAVGPGAPAVTAAEQARRTGTGRTVPVALRARPDRIDLGGVVVDTWAYDGRVPGPEIRVRRGDVLGVDFANALPEESTVHWHGIALRNDMDGVPGLTQSAVRPGDAFRYEFTVPDAGTHWFHPHVGMQLDRGLYAPLIVEDPADGRDYDLESVLVLDDWLDGAAGTPDEQLETLRRDGMPGMGGMRGMDHGSMGGTGGMGTSGMGTGADPANPLGPDTGDVAYPHYLINGRTAVDPITVAGRPGLRIRLRIVNAAADTAFRFAVGGHRMTVTHSDGFPVEPLGADSVLIGMGERFDVTVTLGDGAFPIVASAEGKDGQALAVLRTGGGAAPGPDARPAELTTNPVTGAQLRAPADVRLPAREPDRIHDLVLGMEMSGYTWTINGATYADHIPLEISEGERVRLRFVNGTMMFHPMHVHGHTYQVVDSSGSGARKDTSLVLPGRTVEVDLDATNPGQWMVHCHNLYHGEAGMMTVLSYVG</sequence>
<feature type="domain" description="Plastocyanin-like" evidence="6">
    <location>
        <begin position="80"/>
        <end position="183"/>
    </location>
</feature>
<accession>A0ABW9FJ72</accession>
<dbReference type="InterPro" id="IPR033138">
    <property type="entry name" value="Cu_oxidase_CS"/>
</dbReference>
<evidence type="ECO:0000259" key="5">
    <source>
        <dbReference type="Pfam" id="PF07731"/>
    </source>
</evidence>
<evidence type="ECO:0000313" key="7">
    <source>
        <dbReference type="EMBL" id="MFM1725604.1"/>
    </source>
</evidence>
<dbReference type="SUPFAM" id="SSF49503">
    <property type="entry name" value="Cupredoxins"/>
    <property type="match status" value="3"/>
</dbReference>
<evidence type="ECO:0000256" key="2">
    <source>
        <dbReference type="ARBA" id="ARBA00023002"/>
    </source>
</evidence>
<organism evidence="7 8">
    <name type="scientific">Rhodococcus parequi</name>
    <dbReference type="NCBI Taxonomy" id="3137122"/>
    <lineage>
        <taxon>Bacteria</taxon>
        <taxon>Bacillati</taxon>
        <taxon>Actinomycetota</taxon>
        <taxon>Actinomycetes</taxon>
        <taxon>Mycobacteriales</taxon>
        <taxon>Nocardiaceae</taxon>
        <taxon>Rhodococcus</taxon>
    </lineage>
</organism>
<dbReference type="InterPro" id="IPR045087">
    <property type="entry name" value="Cu-oxidase_fam"/>
</dbReference>